<proteinExistence type="predicted"/>
<evidence type="ECO:0000259" key="1">
    <source>
        <dbReference type="Pfam" id="PF14258"/>
    </source>
</evidence>
<reference evidence="2" key="1">
    <citation type="submission" date="2015-08" db="EMBL/GenBank/DDBJ databases">
        <authorList>
            <person name="Babu N.S."/>
            <person name="Beckwith C.J."/>
            <person name="Beseler K.G."/>
            <person name="Brison A."/>
            <person name="Carone J.V."/>
            <person name="Caskin T.P."/>
            <person name="Diamond M."/>
            <person name="Durham M.E."/>
            <person name="Foxe J.M."/>
            <person name="Go M."/>
            <person name="Henderson B.A."/>
            <person name="Jones I.B."/>
            <person name="McGettigan J.A."/>
            <person name="Micheletti S.J."/>
            <person name="Nasrallah M.E."/>
            <person name="Ortiz D."/>
            <person name="Piller C.R."/>
            <person name="Privatt S.R."/>
            <person name="Schneider S.L."/>
            <person name="Sharp S."/>
            <person name="Smith T.C."/>
            <person name="Stanton J.D."/>
            <person name="Ullery H.E."/>
            <person name="Wilson R.J."/>
            <person name="Serrano M.G."/>
            <person name="Buck G."/>
            <person name="Lee V."/>
            <person name="Wang Y."/>
            <person name="Carvalho R."/>
            <person name="Voegtly L."/>
            <person name="Shi R."/>
            <person name="Duckworth R."/>
            <person name="Johnson A."/>
            <person name="Loviza R."/>
            <person name="Walstead R."/>
            <person name="Shah Z."/>
            <person name="Kiflezghi M."/>
            <person name="Wade K."/>
            <person name="Ball S.L."/>
            <person name="Bradley K.W."/>
            <person name="Asai D.J."/>
            <person name="Bowman C.A."/>
            <person name="Russell D.A."/>
            <person name="Pope W.H."/>
            <person name="Jacobs-Sera D."/>
            <person name="Hendrix R.W."/>
            <person name="Hatfull G.F."/>
        </authorList>
    </citation>
    <scope>NUCLEOTIDE SEQUENCE</scope>
</reference>
<feature type="domain" description="DUF4350" evidence="1">
    <location>
        <begin position="43"/>
        <end position="209"/>
    </location>
</feature>
<protein>
    <submittedName>
        <fullName evidence="2">Putative Secreted protein</fullName>
    </submittedName>
</protein>
<name>A0A2P2C4H9_9ZZZZ</name>
<organism evidence="2">
    <name type="scientific">metagenome</name>
    <dbReference type="NCBI Taxonomy" id="256318"/>
    <lineage>
        <taxon>unclassified sequences</taxon>
        <taxon>metagenomes</taxon>
    </lineage>
</organism>
<dbReference type="AlphaFoldDB" id="A0A2P2C4H9"/>
<evidence type="ECO:0000313" key="2">
    <source>
        <dbReference type="EMBL" id="CUR56935.1"/>
    </source>
</evidence>
<dbReference type="Pfam" id="PF14258">
    <property type="entry name" value="DUF4350"/>
    <property type="match status" value="1"/>
</dbReference>
<dbReference type="InterPro" id="IPR025646">
    <property type="entry name" value="DUF4350"/>
</dbReference>
<gene>
    <name evidence="2" type="ORF">NOCA2370038</name>
</gene>
<dbReference type="EMBL" id="CZKA01000031">
    <property type="protein sequence ID" value="CUR56935.1"/>
    <property type="molecule type" value="Genomic_DNA"/>
</dbReference>
<sequence>MNATTAFLRSRGSLLIAGGLVLAVLVSAWVSAGNRSQGGDLDPQSSAPSGARALAQVLGDQGVELDIVRHTDELADADLDDATLLVTSTENLAASAARDLVGATQALDVIVVDPGSDLASSWGGDPTVTSSRPESPVPAQCADTRLTGLELEVDAAHAYQPVDGGCFGAEGGQVFAPQDEQVSFFGGGGAFSNGQITRSDNAALALRLLGGNPRLVWYVPSLEDFQAGDEVGLGTLLPDWLTPALWLAGLTVIALALWRGRRLGPLVSEPLPVVVRAVETTQSRARLYRKARDRQHTTWTLRAAAQRRAASRLGLDRRSDETEVLGEVARHTGLPHLEISAMLSHHGPVPSSDSELNTLADRLASLDEQLRKAPR</sequence>
<accession>A0A2P2C4H9</accession>